<dbReference type="InterPro" id="IPR007627">
    <property type="entry name" value="RNA_pol_sigma70_r2"/>
</dbReference>
<keyword evidence="4" id="KW-0804">Transcription</keyword>
<reference evidence="8 10" key="1">
    <citation type="submission" date="2019-07" db="EMBL/GenBank/DDBJ databases">
        <authorList>
            <person name="Zhu P."/>
        </authorList>
    </citation>
    <scope>NUCLEOTIDE SEQUENCE [LARGE SCALE GENOMIC DNA]</scope>
    <source>
        <strain evidence="8 10">SSL-25</strain>
    </source>
</reference>
<sequence length="419" mass="45991">MPNPVEAALEQVYRTEWPTLVATLARWTGDLDRAEDAAAEAVTRAFETWPRDGIPARPGAWLHTTARRRILDRLRRDRVALDHLATLAHELRDEPGADSVTDPDDPFAAVHWSDTAAEDLLRLVFTCCHPALAASAQVPLALRLLCGLTATETARLLLTTEPTVAQRLVRAKRKIRDAGITLDIPPRAAWPDRLDTVLTVISLVFTEGHTAAEGPALLRTTLCDEALRLAALLRRLLPDEPEVLGLSALLLLTDARRDARTDGDDLVPLADQDRARWRWDDIGHGLHLATLALRRSGDRPGRWVLQAAIAALQIQPAPDREAIVTLYDRLAEQTPSPAVLANRAAAIALARGPAAGIAALDGVQAAPGDHRLLVLHAELTAELGQRPQARQLMHQAIQAARNDIERRHLHQRLSTWTDT</sequence>
<dbReference type="Proteomes" id="UP000320580">
    <property type="component" value="Chromosome"/>
</dbReference>
<dbReference type="OrthoDB" id="9780299at2"/>
<dbReference type="Gene3D" id="1.10.10.10">
    <property type="entry name" value="Winged helix-like DNA-binding domain superfamily/Winged helix DNA-binding domain"/>
    <property type="match status" value="1"/>
</dbReference>
<feature type="domain" description="RNA polymerase sigma factor 70 region 4 type 2" evidence="6">
    <location>
        <begin position="125"/>
        <end position="175"/>
    </location>
</feature>
<dbReference type="InterPro" id="IPR013324">
    <property type="entry name" value="RNA_pol_sigma_r3/r4-like"/>
</dbReference>
<dbReference type="InterPro" id="IPR036388">
    <property type="entry name" value="WH-like_DNA-bd_sf"/>
</dbReference>
<dbReference type="GO" id="GO:0003677">
    <property type="term" value="F:DNA binding"/>
    <property type="evidence" value="ECO:0007669"/>
    <property type="project" value="InterPro"/>
</dbReference>
<evidence type="ECO:0000259" key="6">
    <source>
        <dbReference type="Pfam" id="PF08281"/>
    </source>
</evidence>
<evidence type="ECO:0000256" key="1">
    <source>
        <dbReference type="ARBA" id="ARBA00010641"/>
    </source>
</evidence>
<dbReference type="SUPFAM" id="SSF88946">
    <property type="entry name" value="Sigma2 domain of RNA polymerase sigma factors"/>
    <property type="match status" value="1"/>
</dbReference>
<dbReference type="InterPro" id="IPR013249">
    <property type="entry name" value="RNA_pol_sigma70_r4_t2"/>
</dbReference>
<dbReference type="GO" id="GO:0016987">
    <property type="term" value="F:sigma factor activity"/>
    <property type="evidence" value="ECO:0007669"/>
    <property type="project" value="UniProtKB-KW"/>
</dbReference>
<feature type="domain" description="DUF6596" evidence="7">
    <location>
        <begin position="193"/>
        <end position="290"/>
    </location>
</feature>
<dbReference type="Pfam" id="PF20239">
    <property type="entry name" value="DUF6596"/>
    <property type="match status" value="1"/>
</dbReference>
<accession>A0A5B8JC01</accession>
<evidence type="ECO:0000256" key="3">
    <source>
        <dbReference type="ARBA" id="ARBA00023082"/>
    </source>
</evidence>
<dbReference type="PANTHER" id="PTHR47756:SF2">
    <property type="entry name" value="BLL6612 PROTEIN"/>
    <property type="match status" value="1"/>
</dbReference>
<dbReference type="RefSeq" id="WP_146478462.1">
    <property type="nucleotide sequence ID" value="NZ_CP042266.1"/>
</dbReference>
<dbReference type="AlphaFoldDB" id="A0A5B8JC01"/>
<dbReference type="InterPro" id="IPR046531">
    <property type="entry name" value="DUF6596"/>
</dbReference>
<dbReference type="EMBL" id="CP042266">
    <property type="protein sequence ID" value="QDY80648.1"/>
    <property type="molecule type" value="Genomic_DNA"/>
</dbReference>
<dbReference type="EMBL" id="CP042266">
    <property type="protein sequence ID" value="QDY75150.1"/>
    <property type="molecule type" value="Genomic_DNA"/>
</dbReference>
<dbReference type="KEGG" id="sqz:FQU76_33685"/>
<dbReference type="GO" id="GO:0006352">
    <property type="term" value="P:DNA-templated transcription initiation"/>
    <property type="evidence" value="ECO:0007669"/>
    <property type="project" value="InterPro"/>
</dbReference>
<dbReference type="PANTHER" id="PTHR47756">
    <property type="entry name" value="BLL6612 PROTEIN-RELATED"/>
    <property type="match status" value="1"/>
</dbReference>
<evidence type="ECO:0000259" key="5">
    <source>
        <dbReference type="Pfam" id="PF04542"/>
    </source>
</evidence>
<evidence type="ECO:0000256" key="4">
    <source>
        <dbReference type="ARBA" id="ARBA00023163"/>
    </source>
</evidence>
<dbReference type="Gene3D" id="1.10.1740.10">
    <property type="match status" value="1"/>
</dbReference>
<keyword evidence="10" id="KW-1185">Reference proteome</keyword>
<protein>
    <recommendedName>
        <fullName evidence="11">RNA polymerase subunit sigma-24</fullName>
    </recommendedName>
</protein>
<comment type="similarity">
    <text evidence="1">Belongs to the sigma-70 factor family. ECF subfamily.</text>
</comment>
<name>A0A5B8JC01_9ACTN</name>
<dbReference type="Pfam" id="PF04542">
    <property type="entry name" value="Sigma70_r2"/>
    <property type="match status" value="1"/>
</dbReference>
<evidence type="ECO:0008006" key="11">
    <source>
        <dbReference type="Google" id="ProtNLM"/>
    </source>
</evidence>
<dbReference type="Pfam" id="PF08281">
    <property type="entry name" value="Sigma70_r4_2"/>
    <property type="match status" value="1"/>
</dbReference>
<evidence type="ECO:0000256" key="2">
    <source>
        <dbReference type="ARBA" id="ARBA00023015"/>
    </source>
</evidence>
<dbReference type="InterPro" id="IPR013325">
    <property type="entry name" value="RNA_pol_sigma_r2"/>
</dbReference>
<keyword evidence="3" id="KW-0731">Sigma factor</keyword>
<feature type="domain" description="RNA polymerase sigma-70 region 2" evidence="5">
    <location>
        <begin position="13"/>
        <end position="78"/>
    </location>
</feature>
<dbReference type="KEGG" id="sqz:FQU76_00055"/>
<dbReference type="SUPFAM" id="SSF88659">
    <property type="entry name" value="Sigma3 and sigma4 domains of RNA polymerase sigma factors"/>
    <property type="match status" value="1"/>
</dbReference>
<gene>
    <name evidence="8" type="ORF">FQU76_00055</name>
    <name evidence="9" type="ORF">FQU76_33685</name>
</gene>
<evidence type="ECO:0000313" key="10">
    <source>
        <dbReference type="Proteomes" id="UP000320580"/>
    </source>
</evidence>
<evidence type="ECO:0000313" key="9">
    <source>
        <dbReference type="EMBL" id="QDY80648.1"/>
    </source>
</evidence>
<keyword evidence="2" id="KW-0805">Transcription regulation</keyword>
<organism evidence="8 10">
    <name type="scientific">Streptomyces qinzhouensis</name>
    <dbReference type="NCBI Taxonomy" id="2599401"/>
    <lineage>
        <taxon>Bacteria</taxon>
        <taxon>Bacillati</taxon>
        <taxon>Actinomycetota</taxon>
        <taxon>Actinomycetes</taxon>
        <taxon>Kitasatosporales</taxon>
        <taxon>Streptomycetaceae</taxon>
        <taxon>Streptomyces</taxon>
    </lineage>
</organism>
<evidence type="ECO:0000313" key="8">
    <source>
        <dbReference type="EMBL" id="QDY75150.1"/>
    </source>
</evidence>
<proteinExistence type="inferred from homology"/>
<evidence type="ECO:0000259" key="7">
    <source>
        <dbReference type="Pfam" id="PF20239"/>
    </source>
</evidence>